<dbReference type="STRING" id="456442.Mboo_2001"/>
<evidence type="ECO:0000313" key="6">
    <source>
        <dbReference type="EMBL" id="ABS56515.1"/>
    </source>
</evidence>
<dbReference type="Pfam" id="PF04055">
    <property type="entry name" value="Radical_SAM"/>
    <property type="match status" value="1"/>
</dbReference>
<accession>A7I9V4</accession>
<proteinExistence type="predicted"/>
<protein>
    <submittedName>
        <fullName evidence="6">Radical SAM domain protein</fullName>
    </submittedName>
</protein>
<dbReference type="OrthoDB" id="73529at2157"/>
<gene>
    <name evidence="6" type="ordered locus">Mboo_2001</name>
</gene>
<dbReference type="GO" id="GO:0003824">
    <property type="term" value="F:catalytic activity"/>
    <property type="evidence" value="ECO:0007669"/>
    <property type="project" value="InterPro"/>
</dbReference>
<organism evidence="6 7">
    <name type="scientific">Methanoregula boonei (strain DSM 21154 / JCM 14090 / 6A8)</name>
    <dbReference type="NCBI Taxonomy" id="456442"/>
    <lineage>
        <taxon>Archaea</taxon>
        <taxon>Methanobacteriati</taxon>
        <taxon>Methanobacteriota</taxon>
        <taxon>Stenosarchaea group</taxon>
        <taxon>Methanomicrobia</taxon>
        <taxon>Methanomicrobiales</taxon>
        <taxon>Methanoregulaceae</taxon>
        <taxon>Methanoregula</taxon>
    </lineage>
</organism>
<evidence type="ECO:0000259" key="5">
    <source>
        <dbReference type="PROSITE" id="PS51918"/>
    </source>
</evidence>
<keyword evidence="4" id="KW-0411">Iron-sulfur</keyword>
<dbReference type="KEGG" id="mbn:Mboo_2001"/>
<dbReference type="Gene3D" id="3.20.20.70">
    <property type="entry name" value="Aldolase class I"/>
    <property type="match status" value="1"/>
</dbReference>
<dbReference type="InterPro" id="IPR007197">
    <property type="entry name" value="rSAM"/>
</dbReference>
<keyword evidence="1" id="KW-0949">S-adenosyl-L-methionine</keyword>
<reference evidence="7" key="1">
    <citation type="journal article" date="2015" name="Microbiology">
        <title>Genome of Methanoregula boonei 6A8 reveals adaptations to oligotrophic peatland environments.</title>
        <authorList>
            <person name="Braeuer S."/>
            <person name="Cadillo-Quiroz H."/>
            <person name="Kyrpides N."/>
            <person name="Woyke T."/>
            <person name="Goodwin L."/>
            <person name="Detter C."/>
            <person name="Podell S."/>
            <person name="Yavitt J.B."/>
            <person name="Zinder S.H."/>
        </authorList>
    </citation>
    <scope>NUCLEOTIDE SEQUENCE [LARGE SCALE GENOMIC DNA]</scope>
    <source>
        <strain evidence="7">DSM 21154 / JCM 14090 / 6A8</strain>
    </source>
</reference>
<sequence length="377" mass="42357">MEDYLLLKAALVTEGIRSDPASVAEVGTRYKEQNHGLFGWDFENHTEQKLPDDFTLPDGTVVQYRKNSRSPYHVVPEDGRLHLHHNEQRICEVKWLRRPRYYTEKTTKGNDMIKIGQLGGQDCLFFCYQNYCSHFAKKQQCAFCNLVSTSDVYNSVMRRKDPVEVGEVVKAAWAEGDTNHVNLTGGCISLKREIEIVSEILSSIREHTGFDSVPGTLLPSPAKGEAIQKFYETGIGSLCFAMEVWDKKYYEAICPGKAAGTSHDEFVENIKKAVEVFGEGNVYTIFVLGLEPKENFLAGVNAISELGANVIPFVWSPNPGSKLYGHRAPFAEWYAQTNREAAEIVREHKVPAGTRNHCYLCDGNSLLHDALREKGVV</sequence>
<dbReference type="InterPro" id="IPR013785">
    <property type="entry name" value="Aldolase_TIM"/>
</dbReference>
<evidence type="ECO:0000256" key="3">
    <source>
        <dbReference type="ARBA" id="ARBA00023004"/>
    </source>
</evidence>
<feature type="domain" description="Radical SAM core" evidence="5">
    <location>
        <begin position="118"/>
        <end position="355"/>
    </location>
</feature>
<evidence type="ECO:0000256" key="2">
    <source>
        <dbReference type="ARBA" id="ARBA00022723"/>
    </source>
</evidence>
<dbReference type="SUPFAM" id="SSF102114">
    <property type="entry name" value="Radical SAM enzymes"/>
    <property type="match status" value="1"/>
</dbReference>
<dbReference type="EMBL" id="CP000780">
    <property type="protein sequence ID" value="ABS56515.1"/>
    <property type="molecule type" value="Genomic_DNA"/>
</dbReference>
<dbReference type="InterPro" id="IPR006638">
    <property type="entry name" value="Elp3/MiaA/NifB-like_rSAM"/>
</dbReference>
<evidence type="ECO:0000313" key="7">
    <source>
        <dbReference type="Proteomes" id="UP000002408"/>
    </source>
</evidence>
<dbReference type="PROSITE" id="PS51918">
    <property type="entry name" value="RADICAL_SAM"/>
    <property type="match status" value="1"/>
</dbReference>
<dbReference type="GO" id="GO:0046872">
    <property type="term" value="F:metal ion binding"/>
    <property type="evidence" value="ECO:0007669"/>
    <property type="project" value="UniProtKB-KW"/>
</dbReference>
<dbReference type="eggNOG" id="arCOG00662">
    <property type="taxonomic scope" value="Archaea"/>
</dbReference>
<dbReference type="Proteomes" id="UP000002408">
    <property type="component" value="Chromosome"/>
</dbReference>
<dbReference type="HOGENOM" id="CLU_054532_0_0_2"/>
<keyword evidence="7" id="KW-1185">Reference proteome</keyword>
<dbReference type="AlphaFoldDB" id="A7I9V4"/>
<evidence type="ECO:0000256" key="4">
    <source>
        <dbReference type="ARBA" id="ARBA00023014"/>
    </source>
</evidence>
<dbReference type="NCBIfam" id="NF045502">
    <property type="entry name" value="variant_rSAM"/>
    <property type="match status" value="1"/>
</dbReference>
<dbReference type="InterPro" id="IPR058240">
    <property type="entry name" value="rSAM_sf"/>
</dbReference>
<name>A7I9V4_METB6</name>
<dbReference type="GeneID" id="5410425"/>
<keyword evidence="2" id="KW-0479">Metal-binding</keyword>
<keyword evidence="3" id="KW-0408">Iron</keyword>
<dbReference type="SMART" id="SM00729">
    <property type="entry name" value="Elp3"/>
    <property type="match status" value="1"/>
</dbReference>
<evidence type="ECO:0000256" key="1">
    <source>
        <dbReference type="ARBA" id="ARBA00022691"/>
    </source>
</evidence>
<dbReference type="RefSeq" id="WP_012107570.1">
    <property type="nucleotide sequence ID" value="NC_009712.1"/>
</dbReference>
<dbReference type="GO" id="GO:0051536">
    <property type="term" value="F:iron-sulfur cluster binding"/>
    <property type="evidence" value="ECO:0007669"/>
    <property type="project" value="UniProtKB-KW"/>
</dbReference>